<keyword evidence="2" id="KW-0732">Signal</keyword>
<feature type="region of interest" description="Disordered" evidence="1">
    <location>
        <begin position="99"/>
        <end position="143"/>
    </location>
</feature>
<dbReference type="PANTHER" id="PTHR35204">
    <property type="entry name" value="YALI0A21131P"/>
    <property type="match status" value="1"/>
</dbReference>
<dbReference type="Proteomes" id="UP000184499">
    <property type="component" value="Unassembled WGS sequence"/>
</dbReference>
<dbReference type="RefSeq" id="XP_067479879.1">
    <property type="nucleotide sequence ID" value="XM_067624784.1"/>
</dbReference>
<reference evidence="4" key="1">
    <citation type="journal article" date="2017" name="Genome Biol.">
        <title>Comparative genomics reveals high biological diversity and specific adaptations in the industrially and medically important fungal genus Aspergillus.</title>
        <authorList>
            <person name="de Vries R.P."/>
            <person name="Riley R."/>
            <person name="Wiebenga A."/>
            <person name="Aguilar-Osorio G."/>
            <person name="Amillis S."/>
            <person name="Uchima C.A."/>
            <person name="Anderluh G."/>
            <person name="Asadollahi M."/>
            <person name="Askin M."/>
            <person name="Barry K."/>
            <person name="Battaglia E."/>
            <person name="Bayram O."/>
            <person name="Benocci T."/>
            <person name="Braus-Stromeyer S.A."/>
            <person name="Caldana C."/>
            <person name="Canovas D."/>
            <person name="Cerqueira G.C."/>
            <person name="Chen F."/>
            <person name="Chen W."/>
            <person name="Choi C."/>
            <person name="Clum A."/>
            <person name="Dos Santos R.A."/>
            <person name="Damasio A.R."/>
            <person name="Diallinas G."/>
            <person name="Emri T."/>
            <person name="Fekete E."/>
            <person name="Flipphi M."/>
            <person name="Freyberg S."/>
            <person name="Gallo A."/>
            <person name="Gournas C."/>
            <person name="Habgood R."/>
            <person name="Hainaut M."/>
            <person name="Harispe M.L."/>
            <person name="Henrissat B."/>
            <person name="Hilden K.S."/>
            <person name="Hope R."/>
            <person name="Hossain A."/>
            <person name="Karabika E."/>
            <person name="Karaffa L."/>
            <person name="Karanyi Z."/>
            <person name="Krasevec N."/>
            <person name="Kuo A."/>
            <person name="Kusch H."/>
            <person name="LaButti K."/>
            <person name="Lagendijk E.L."/>
            <person name="Lapidus A."/>
            <person name="Levasseur A."/>
            <person name="Lindquist E."/>
            <person name="Lipzen A."/>
            <person name="Logrieco A.F."/>
            <person name="MacCabe A."/>
            <person name="Maekelae M.R."/>
            <person name="Malavazi I."/>
            <person name="Melin P."/>
            <person name="Meyer V."/>
            <person name="Mielnichuk N."/>
            <person name="Miskei M."/>
            <person name="Molnar A.P."/>
            <person name="Mule G."/>
            <person name="Ngan C.Y."/>
            <person name="Orejas M."/>
            <person name="Orosz E."/>
            <person name="Ouedraogo J.P."/>
            <person name="Overkamp K.M."/>
            <person name="Park H.-S."/>
            <person name="Perrone G."/>
            <person name="Piumi F."/>
            <person name="Punt P.J."/>
            <person name="Ram A.F."/>
            <person name="Ramon A."/>
            <person name="Rauscher S."/>
            <person name="Record E."/>
            <person name="Riano-Pachon D.M."/>
            <person name="Robert V."/>
            <person name="Roehrig J."/>
            <person name="Ruller R."/>
            <person name="Salamov A."/>
            <person name="Salih N.S."/>
            <person name="Samson R.A."/>
            <person name="Sandor E."/>
            <person name="Sanguinetti M."/>
            <person name="Schuetze T."/>
            <person name="Sepcic K."/>
            <person name="Shelest E."/>
            <person name="Sherlock G."/>
            <person name="Sophianopoulou V."/>
            <person name="Squina F.M."/>
            <person name="Sun H."/>
            <person name="Susca A."/>
            <person name="Todd R.B."/>
            <person name="Tsang A."/>
            <person name="Unkles S.E."/>
            <person name="van de Wiele N."/>
            <person name="van Rossen-Uffink D."/>
            <person name="Oliveira J.V."/>
            <person name="Vesth T.C."/>
            <person name="Visser J."/>
            <person name="Yu J.-H."/>
            <person name="Zhou M."/>
            <person name="Andersen M.R."/>
            <person name="Archer D.B."/>
            <person name="Baker S.E."/>
            <person name="Benoit I."/>
            <person name="Brakhage A.A."/>
            <person name="Braus G.H."/>
            <person name="Fischer R."/>
            <person name="Frisvad J.C."/>
            <person name="Goldman G.H."/>
            <person name="Houbraken J."/>
            <person name="Oakley B."/>
            <person name="Pocsi I."/>
            <person name="Scazzocchio C."/>
            <person name="Seiboth B."/>
            <person name="vanKuyk P.A."/>
            <person name="Wortman J."/>
            <person name="Dyer P.S."/>
            <person name="Grigoriev I.V."/>
        </authorList>
    </citation>
    <scope>NUCLEOTIDE SEQUENCE [LARGE SCALE GENOMIC DNA]</scope>
    <source>
        <strain evidence="4">CBS 101740 / IMI 381727 / IBT 21946</strain>
    </source>
</reference>
<name>A0A1L9ULT5_ASPBC</name>
<accession>A0A1L9ULT5</accession>
<feature type="compositionally biased region" description="Basic and acidic residues" evidence="1">
    <location>
        <begin position="119"/>
        <end position="131"/>
    </location>
</feature>
<protein>
    <submittedName>
        <fullName evidence="3">Uncharacterized protein</fullName>
    </submittedName>
</protein>
<evidence type="ECO:0000256" key="1">
    <source>
        <dbReference type="SAM" id="MobiDB-lite"/>
    </source>
</evidence>
<feature type="compositionally biased region" description="Gly residues" evidence="1">
    <location>
        <begin position="506"/>
        <end position="516"/>
    </location>
</feature>
<sequence>MGVKPLLLSSLLWAASTTTTVTATTATAASSPSTTQYANHIFNSIHSSMRQWGSSLQHNGMSFFLATVPAGTQFYHGTSIADAVNGTEWLAFEPEHAMVFARPRRGPPPNEDDDDDDDDKKRKDLRRRNEEDQQQQEEQESGWLHTYIAAKDLRLLYVDGMAAGKTSNGTLDLEDRILFRDELGDGEMMGERERANMFCRMAKEEWGDRLDGLLRMEAGFEIILCDFARDLKQVRVTQTKPSQPFGGPGGGKDKKRKGGPGGGGDGGLWFKAIAARYDGIGGNRVTLNYDNFVSAYTYGLDLFHSVNETFTLPRLKHLTSQQLDPIREALSDLVLQHEAKEATLNWQTVTDMVVERYAREIRYLASGELSTVEAIHAEIDTVLGPFVDYGDRDGEEEAERCSMQFIPGGKLGDGGDAGVAATAVHSVTRKICATMVEAWQETDYNTIIGLFQDLMEYLAWTTWKQCSGCADHEICVVPIWPMGTVEDYNHPQCHDASNPSSEGQRYWGGGPGGPGGRHPPSSSSSSGWIPSLVSFVRTFLGVALGLHF</sequence>
<evidence type="ECO:0000256" key="2">
    <source>
        <dbReference type="SAM" id="SignalP"/>
    </source>
</evidence>
<dbReference type="EMBL" id="KV878683">
    <property type="protein sequence ID" value="OJJ72631.1"/>
    <property type="molecule type" value="Genomic_DNA"/>
</dbReference>
<feature type="chain" id="PRO_5009887772" evidence="2">
    <location>
        <begin position="24"/>
        <end position="548"/>
    </location>
</feature>
<dbReference type="STRING" id="767769.A0A1L9ULT5"/>
<dbReference type="InterPro" id="IPR038921">
    <property type="entry name" value="YOR389W-like"/>
</dbReference>
<organism evidence="3 4">
    <name type="scientific">Aspergillus brasiliensis (strain CBS 101740 / IMI 381727 / IBT 21946)</name>
    <dbReference type="NCBI Taxonomy" id="767769"/>
    <lineage>
        <taxon>Eukaryota</taxon>
        <taxon>Fungi</taxon>
        <taxon>Dikarya</taxon>
        <taxon>Ascomycota</taxon>
        <taxon>Pezizomycotina</taxon>
        <taxon>Eurotiomycetes</taxon>
        <taxon>Eurotiomycetidae</taxon>
        <taxon>Eurotiales</taxon>
        <taxon>Aspergillaceae</taxon>
        <taxon>Aspergillus</taxon>
        <taxon>Aspergillus subgen. Circumdati</taxon>
    </lineage>
</organism>
<dbReference type="PANTHER" id="PTHR35204:SF1">
    <property type="entry name" value="ENTEROTOXIN"/>
    <property type="match status" value="1"/>
</dbReference>
<gene>
    <name evidence="3" type="ORF">ASPBRDRAFT_42358</name>
</gene>
<feature type="region of interest" description="Disordered" evidence="1">
    <location>
        <begin position="493"/>
        <end position="526"/>
    </location>
</feature>
<feature type="signal peptide" evidence="2">
    <location>
        <begin position="1"/>
        <end position="23"/>
    </location>
</feature>
<dbReference type="AlphaFoldDB" id="A0A1L9ULT5"/>
<dbReference type="GeneID" id="93577272"/>
<evidence type="ECO:0000313" key="3">
    <source>
        <dbReference type="EMBL" id="OJJ72631.1"/>
    </source>
</evidence>
<dbReference type="VEuPathDB" id="FungiDB:ASPBRDRAFT_42358"/>
<keyword evidence="4" id="KW-1185">Reference proteome</keyword>
<evidence type="ECO:0000313" key="4">
    <source>
        <dbReference type="Proteomes" id="UP000184499"/>
    </source>
</evidence>
<feature type="region of interest" description="Disordered" evidence="1">
    <location>
        <begin position="237"/>
        <end position="260"/>
    </location>
</feature>
<dbReference type="OMA" id="WPMGTVE"/>
<proteinExistence type="predicted"/>
<dbReference type="OrthoDB" id="10261782at2759"/>